<sequence length="87" mass="10810">MVLLTLVRLRTRAKWNLLLSVWWMVRYLLVDSHLIHYHGRNGQHFPRTDIWRRWRNVRLQVQLLRRRHTLMPITKRLPLKELCYSSP</sequence>
<evidence type="ECO:0000313" key="1">
    <source>
        <dbReference type="EMBL" id="ABK26324.1"/>
    </source>
</evidence>
<accession>A9P0B3</accession>
<name>A9P0B3_PICSI</name>
<reference evidence="1" key="1">
    <citation type="journal article" date="2008" name="BMC Genomics">
        <title>A conifer genomics resource of 200,000 spruce (Picea spp.) ESTs and 6,464 high-quality, sequence-finished full-length cDNAs for Sitka spruce (Picea sitchensis).</title>
        <authorList>
            <person name="Ralph S.G."/>
            <person name="Chun H.J."/>
            <person name="Kolosova N."/>
            <person name="Cooper D."/>
            <person name="Oddy C."/>
            <person name="Ritland C.E."/>
            <person name="Kirkpatrick R."/>
            <person name="Moore R."/>
            <person name="Barber S."/>
            <person name="Holt R.A."/>
            <person name="Jones S.J."/>
            <person name="Marra M.A."/>
            <person name="Douglas C.J."/>
            <person name="Ritland K."/>
            <person name="Bohlmann J."/>
        </authorList>
    </citation>
    <scope>NUCLEOTIDE SEQUENCE</scope>
    <source>
        <tissue evidence="1">Green portion of the leader tissue</tissue>
    </source>
</reference>
<dbReference type="EMBL" id="EF087068">
    <property type="protein sequence ID" value="ABK26324.1"/>
    <property type="molecule type" value="mRNA"/>
</dbReference>
<protein>
    <submittedName>
        <fullName evidence="1">Uncharacterized protein</fullName>
    </submittedName>
</protein>
<organism evidence="1">
    <name type="scientific">Picea sitchensis</name>
    <name type="common">Sitka spruce</name>
    <name type="synonym">Pinus sitchensis</name>
    <dbReference type="NCBI Taxonomy" id="3332"/>
    <lineage>
        <taxon>Eukaryota</taxon>
        <taxon>Viridiplantae</taxon>
        <taxon>Streptophyta</taxon>
        <taxon>Embryophyta</taxon>
        <taxon>Tracheophyta</taxon>
        <taxon>Spermatophyta</taxon>
        <taxon>Pinopsida</taxon>
        <taxon>Pinidae</taxon>
        <taxon>Conifers I</taxon>
        <taxon>Pinales</taxon>
        <taxon>Pinaceae</taxon>
        <taxon>Picea</taxon>
    </lineage>
</organism>
<proteinExistence type="evidence at transcript level"/>
<dbReference type="AlphaFoldDB" id="A9P0B3"/>